<protein>
    <recommendedName>
        <fullName evidence="9">DNA-directed RNA polymerase subunit beta'</fullName>
        <shortName evidence="9">RNAP subunit beta'</shortName>
        <ecNumber evidence="9">2.7.7.6</ecNumber>
    </recommendedName>
    <alternativeName>
        <fullName evidence="9">RNA polymerase subunit beta'</fullName>
    </alternativeName>
    <alternativeName>
        <fullName evidence="9">Transcriptase subunit beta'</fullName>
    </alternativeName>
</protein>
<dbReference type="InterPro" id="IPR000722">
    <property type="entry name" value="RNA_pol_asu"/>
</dbReference>
<evidence type="ECO:0000256" key="6">
    <source>
        <dbReference type="ARBA" id="ARBA00022723"/>
    </source>
</evidence>
<dbReference type="EMBL" id="JAUBDH010000004">
    <property type="protein sequence ID" value="MDW0109985.1"/>
    <property type="molecule type" value="Genomic_DNA"/>
</dbReference>
<dbReference type="HAMAP" id="MF_01322">
    <property type="entry name" value="RNApol_bact_RpoC"/>
    <property type="match status" value="1"/>
</dbReference>
<comment type="cofactor">
    <cofactor evidence="9">
        <name>Mg(2+)</name>
        <dbReference type="ChEBI" id="CHEBI:18420"/>
    </cofactor>
    <text evidence="9">Binds 1 Mg(2+) ion per subunit.</text>
</comment>
<feature type="domain" description="RNA polymerase N-terminal" evidence="11">
    <location>
        <begin position="224"/>
        <end position="503"/>
    </location>
</feature>
<feature type="binding site" evidence="9">
    <location>
        <position position="449"/>
    </location>
    <ligand>
        <name>Mg(2+)</name>
        <dbReference type="ChEBI" id="CHEBI:18420"/>
    </ligand>
</feature>
<dbReference type="InterPro" id="IPR038120">
    <property type="entry name" value="Rpb1_funnel_sf"/>
</dbReference>
<dbReference type="CDD" id="cd01609">
    <property type="entry name" value="RNAP_beta'_N"/>
    <property type="match status" value="1"/>
</dbReference>
<feature type="binding site" evidence="9">
    <location>
        <position position="60"/>
    </location>
    <ligand>
        <name>Zn(2+)</name>
        <dbReference type="ChEBI" id="CHEBI:29105"/>
        <label>1</label>
    </ligand>
</feature>
<feature type="binding site" evidence="9">
    <location>
        <position position="818"/>
    </location>
    <ligand>
        <name>Zn(2+)</name>
        <dbReference type="ChEBI" id="CHEBI:29105"/>
        <label>2</label>
    </ligand>
</feature>
<dbReference type="Gene3D" id="1.10.274.100">
    <property type="entry name" value="RNA polymerase Rpb1, domain 3"/>
    <property type="match status" value="1"/>
</dbReference>
<evidence type="ECO:0000256" key="3">
    <source>
        <dbReference type="ARBA" id="ARBA00022478"/>
    </source>
</evidence>
<dbReference type="GO" id="GO:0003899">
    <property type="term" value="F:DNA-directed RNA polymerase activity"/>
    <property type="evidence" value="ECO:0007669"/>
    <property type="project" value="UniProtKB-EC"/>
</dbReference>
<dbReference type="Gene3D" id="1.10.132.30">
    <property type="match status" value="1"/>
</dbReference>
<dbReference type="EC" id="2.7.7.6" evidence="9"/>
<dbReference type="Pfam" id="PF00623">
    <property type="entry name" value="RNA_pol_Rpb1_2"/>
    <property type="match status" value="1"/>
</dbReference>
<feature type="binding site" evidence="9">
    <location>
        <position position="75"/>
    </location>
    <ligand>
        <name>Zn(2+)</name>
        <dbReference type="ChEBI" id="CHEBI:29105"/>
        <label>1</label>
    </ligand>
</feature>
<dbReference type="RefSeq" id="WP_317935534.1">
    <property type="nucleotide sequence ID" value="NZ_JAUBDH010000004.1"/>
</dbReference>
<dbReference type="Gene3D" id="1.10.1790.20">
    <property type="match status" value="1"/>
</dbReference>
<feature type="binding site" evidence="9">
    <location>
        <position position="451"/>
    </location>
    <ligand>
        <name>Mg(2+)</name>
        <dbReference type="ChEBI" id="CHEBI:18420"/>
    </ligand>
</feature>
<gene>
    <name evidence="9 12" type="primary">rpoC</name>
    <name evidence="12" type="ORF">QT716_07910</name>
</gene>
<dbReference type="InterPro" id="IPR006592">
    <property type="entry name" value="RNA_pol_N"/>
</dbReference>
<accession>A0ABU4FZ31</accession>
<evidence type="ECO:0000313" key="12">
    <source>
        <dbReference type="EMBL" id="MDW0109985.1"/>
    </source>
</evidence>
<feature type="binding site" evidence="9">
    <location>
        <position position="62"/>
    </location>
    <ligand>
        <name>Zn(2+)</name>
        <dbReference type="ChEBI" id="CHEBI:29105"/>
        <label>1</label>
    </ligand>
</feature>
<feature type="binding site" evidence="9">
    <location>
        <position position="899"/>
    </location>
    <ligand>
        <name>Zn(2+)</name>
        <dbReference type="ChEBI" id="CHEBI:29105"/>
        <label>2</label>
    </ligand>
</feature>
<evidence type="ECO:0000256" key="2">
    <source>
        <dbReference type="ARBA" id="ARBA00006460"/>
    </source>
</evidence>
<keyword evidence="9" id="KW-0862">Zinc</keyword>
<evidence type="ECO:0000256" key="7">
    <source>
        <dbReference type="ARBA" id="ARBA00023163"/>
    </source>
</evidence>
<keyword evidence="5 9" id="KW-0548">Nucleotidyltransferase</keyword>
<dbReference type="InterPro" id="IPR044893">
    <property type="entry name" value="RNA_pol_Rpb1_clamp_domain"/>
</dbReference>
<dbReference type="NCBIfam" id="TIGR02386">
    <property type="entry name" value="rpoC_TIGR"/>
    <property type="match status" value="1"/>
</dbReference>
<evidence type="ECO:0000256" key="8">
    <source>
        <dbReference type="ARBA" id="ARBA00048552"/>
    </source>
</evidence>
<evidence type="ECO:0000256" key="10">
    <source>
        <dbReference type="RuleBase" id="RU004279"/>
    </source>
</evidence>
<reference evidence="12 13" key="1">
    <citation type="submission" date="2023-06" db="EMBL/GenBank/DDBJ databases">
        <title>Sporosarcina sp. nov., isolated from Korean traditional fermented seafood 'Jeotgal'.</title>
        <authorList>
            <person name="Yang A.-I."/>
            <person name="Shin N.-R."/>
        </authorList>
    </citation>
    <scope>NUCLEOTIDE SEQUENCE [LARGE SCALE GENOMIC DNA]</scope>
    <source>
        <strain evidence="12 13">KCTC3840</strain>
    </source>
</reference>
<dbReference type="InterPro" id="IPR042102">
    <property type="entry name" value="RNA_pol_Rpb1_3_sf"/>
</dbReference>
<evidence type="ECO:0000259" key="11">
    <source>
        <dbReference type="SMART" id="SM00663"/>
    </source>
</evidence>
<keyword evidence="3 9" id="KW-0240">DNA-directed RNA polymerase</keyword>
<dbReference type="PANTHER" id="PTHR19376:SF54">
    <property type="entry name" value="DNA-DIRECTED RNA POLYMERASE SUBUNIT BETA"/>
    <property type="match status" value="1"/>
</dbReference>
<dbReference type="Pfam" id="PF04997">
    <property type="entry name" value="RNA_pol_Rpb1_1"/>
    <property type="match status" value="1"/>
</dbReference>
<name>A0ABU4FZ31_9BACL</name>
<dbReference type="Gene3D" id="4.10.860.120">
    <property type="entry name" value="RNA polymerase II, clamp domain"/>
    <property type="match status" value="1"/>
</dbReference>
<evidence type="ECO:0000256" key="9">
    <source>
        <dbReference type="HAMAP-Rule" id="MF_01322"/>
    </source>
</evidence>
<dbReference type="InterPro" id="IPR007066">
    <property type="entry name" value="RNA_pol_Rpb1_3"/>
</dbReference>
<dbReference type="InterPro" id="IPR007081">
    <property type="entry name" value="RNA_pol_Rpb1_5"/>
</dbReference>
<keyword evidence="9" id="KW-0460">Magnesium</keyword>
<keyword evidence="13" id="KW-1185">Reference proteome</keyword>
<feature type="binding site" evidence="9">
    <location>
        <position position="78"/>
    </location>
    <ligand>
        <name>Zn(2+)</name>
        <dbReference type="ChEBI" id="CHEBI:29105"/>
        <label>1</label>
    </ligand>
</feature>
<dbReference type="Gene3D" id="1.10.40.90">
    <property type="match status" value="1"/>
</dbReference>
<dbReference type="Pfam" id="PF05000">
    <property type="entry name" value="RNA_pol_Rpb1_4"/>
    <property type="match status" value="1"/>
</dbReference>
<dbReference type="Pfam" id="PF04983">
    <property type="entry name" value="RNA_pol_Rpb1_3"/>
    <property type="match status" value="1"/>
</dbReference>
<comment type="function">
    <text evidence="1 9 10">DNA-dependent RNA polymerase catalyzes the transcription of DNA into RNA using the four ribonucleoside triphosphates as substrates.</text>
</comment>
<organism evidence="12 13">
    <name type="scientific">Sporosarcina aquimarina</name>
    <dbReference type="NCBI Taxonomy" id="114975"/>
    <lineage>
        <taxon>Bacteria</taxon>
        <taxon>Bacillati</taxon>
        <taxon>Bacillota</taxon>
        <taxon>Bacilli</taxon>
        <taxon>Bacillales</taxon>
        <taxon>Caryophanaceae</taxon>
        <taxon>Sporosarcina</taxon>
    </lineage>
</organism>
<dbReference type="SUPFAM" id="SSF64484">
    <property type="entry name" value="beta and beta-prime subunits of DNA dependent RNA-polymerase"/>
    <property type="match status" value="1"/>
</dbReference>
<evidence type="ECO:0000256" key="1">
    <source>
        <dbReference type="ARBA" id="ARBA00004026"/>
    </source>
</evidence>
<dbReference type="Gene3D" id="1.10.150.390">
    <property type="match status" value="1"/>
</dbReference>
<evidence type="ECO:0000256" key="5">
    <source>
        <dbReference type="ARBA" id="ARBA00022695"/>
    </source>
</evidence>
<comment type="cofactor">
    <cofactor evidence="9">
        <name>Zn(2+)</name>
        <dbReference type="ChEBI" id="CHEBI:29105"/>
    </cofactor>
    <text evidence="9">Binds 2 Zn(2+) ions per subunit.</text>
</comment>
<dbReference type="CDD" id="cd02655">
    <property type="entry name" value="RNAP_beta'_C"/>
    <property type="match status" value="1"/>
</dbReference>
<sequence length="1199" mass="133910">MVDVNNFEYMKIGLASPDKIRSWSYGEVKKPETINYRTLKPEKDGLFCERIFGPTKDWECHCGKYKRVRYKGVVCDRCGVEVTRQKVRRERMGHIELAAPVTHIWYFKGIPSRMGLILDMTPRALEEVIYFASYVVVDPADTPLERKQLLSEKEYRLYREKYGTKFTALMGAEAIEQLLAAIDLDKETESLKEELKTVQGQRRTRAIRRLEVVESFRNSGNHPEWMVLEVLPVIPPELRPMVQLDGGRFATSDLNDLYRRVINRNNRLKRLLDLGAPGIIVQNEKRMLQEAVDALVDNGRRGRPVTGPGNRPLKSLSHMLKGKQGRFRQNLLGKRVDYSGRSVIVVGPNLKMYQCGLPKEMAIELFKPFVMKELVERGLAHNIKSAKRKIERLHSEVWDVLEEVIREHPVLLNRAPTLHRLGIQAFEPMLVEGRAIQLHPLVCTAYNADFDGDQMAVHVPLSAEAQAEARLLMLAAQNILNPKDGKPVVTPSQDMVLGNYYLTLERSGVVGEGKTFSNVNEALIAYQNGHVHLHSRIAILASSLKNPTFTEEQNSQMLITTVGKVIFNEILPESFPYINEPTMNNLQVETPAKYFVPGTTNIREHIQNAEIISPFKKAILGNIIAEIFRRFHITETSKMLDRMKNLGFKYSTRAGITVGISDIVVLPDKHEILQDAQEKVDKVTQQFRRGLVTEEERYDRVISYWSHAKDVIQDKLMGSLENTNPIFMMSDSGARGNASNFTQLAGMRGLMANPAGRIIELPIKSSFREGLTVLEYFISTHGARKGLADTALKTADSGYLTRRLVDVAQDVIVREDDCGTDRGLEISSLTEGAELIEGLDERIEGRHSKKKVLHPETGAVLVEKDELITADIAKTIIDAGITSMSIRSAFTCNTKHGVCKKCYGINLATGETVEVGEAVGIIAAQSIGEPGTQLTMRTFHTGGVAGDDITSGLPRIQEIFESRNPKGQAVISEISGVITEIDEIREGQKEITIKGDVETRKYLAPYNGRLKVDVGATIERGQALTEGSIDPKELIVVKDVSTVQEYLLKEVQKVYRMQGVEIGDKHVEVMVRQMMRKVRVIEAGDTDLLPGSLLDIHQFADANAAVFKSGKLPATARPVILGITKASLETESFLSAASFQETTRVLTDAAIKGKTDELLGLKENVIIGKLVPAGTGMQRYRGIEMDHEEELVENAASAE</sequence>
<dbReference type="InterPro" id="IPR007083">
    <property type="entry name" value="RNA_pol_Rpb1_4"/>
</dbReference>
<keyword evidence="6 9" id="KW-0479">Metal-binding</keyword>
<feature type="binding site" evidence="9">
    <location>
        <position position="892"/>
    </location>
    <ligand>
        <name>Zn(2+)</name>
        <dbReference type="ChEBI" id="CHEBI:29105"/>
        <label>2</label>
    </ligand>
</feature>
<dbReference type="InterPro" id="IPR012754">
    <property type="entry name" value="DNA-dir_RpoC_beta_prime_bact"/>
</dbReference>
<dbReference type="Gene3D" id="2.40.40.20">
    <property type="match status" value="1"/>
</dbReference>
<dbReference type="Gene3D" id="2.40.50.100">
    <property type="match status" value="1"/>
</dbReference>
<keyword evidence="7 9" id="KW-0804">Transcription</keyword>
<feature type="binding site" evidence="9">
    <location>
        <position position="902"/>
    </location>
    <ligand>
        <name>Zn(2+)</name>
        <dbReference type="ChEBI" id="CHEBI:29105"/>
        <label>2</label>
    </ligand>
</feature>
<dbReference type="Pfam" id="PF04998">
    <property type="entry name" value="RNA_pol_Rpb1_5"/>
    <property type="match status" value="1"/>
</dbReference>
<dbReference type="SMART" id="SM00663">
    <property type="entry name" value="RPOLA_N"/>
    <property type="match status" value="1"/>
</dbReference>
<comment type="caution">
    <text evidence="12">The sequence shown here is derived from an EMBL/GenBank/DDBJ whole genome shotgun (WGS) entry which is preliminary data.</text>
</comment>
<evidence type="ECO:0000313" key="13">
    <source>
        <dbReference type="Proteomes" id="UP001280629"/>
    </source>
</evidence>
<dbReference type="Proteomes" id="UP001280629">
    <property type="component" value="Unassembled WGS sequence"/>
</dbReference>
<keyword evidence="4 9" id="KW-0808">Transferase</keyword>
<dbReference type="PANTHER" id="PTHR19376">
    <property type="entry name" value="DNA-DIRECTED RNA POLYMERASE"/>
    <property type="match status" value="1"/>
</dbReference>
<evidence type="ECO:0000256" key="4">
    <source>
        <dbReference type="ARBA" id="ARBA00022679"/>
    </source>
</evidence>
<comment type="similarity">
    <text evidence="2 9 10">Belongs to the RNA polymerase beta' chain family.</text>
</comment>
<comment type="subunit">
    <text evidence="9">The RNAP catalytic core consists of 2 alpha, 1 beta, 1 beta' and 1 omega subunit. When a sigma factor is associated with the core the holoenzyme is formed, which can initiate transcription.</text>
</comment>
<proteinExistence type="inferred from homology"/>
<comment type="catalytic activity">
    <reaction evidence="8 9 10">
        <text>RNA(n) + a ribonucleoside 5'-triphosphate = RNA(n+1) + diphosphate</text>
        <dbReference type="Rhea" id="RHEA:21248"/>
        <dbReference type="Rhea" id="RHEA-COMP:14527"/>
        <dbReference type="Rhea" id="RHEA-COMP:17342"/>
        <dbReference type="ChEBI" id="CHEBI:33019"/>
        <dbReference type="ChEBI" id="CHEBI:61557"/>
        <dbReference type="ChEBI" id="CHEBI:140395"/>
        <dbReference type="EC" id="2.7.7.6"/>
    </reaction>
</comment>
<feature type="binding site" evidence="9">
    <location>
        <position position="453"/>
    </location>
    <ligand>
        <name>Mg(2+)</name>
        <dbReference type="ChEBI" id="CHEBI:18420"/>
    </ligand>
</feature>
<dbReference type="InterPro" id="IPR007080">
    <property type="entry name" value="RNA_pol_Rpb1_1"/>
</dbReference>
<dbReference type="InterPro" id="IPR045867">
    <property type="entry name" value="DNA-dir_RpoC_beta_prime"/>
</dbReference>
<dbReference type="GO" id="GO:0000428">
    <property type="term" value="C:DNA-directed RNA polymerase complex"/>
    <property type="evidence" value="ECO:0007669"/>
    <property type="project" value="UniProtKB-KW"/>
</dbReference>